<organism evidence="2 3">
    <name type="scientific">Kwoniella dendrophila CBS 6074</name>
    <dbReference type="NCBI Taxonomy" id="1295534"/>
    <lineage>
        <taxon>Eukaryota</taxon>
        <taxon>Fungi</taxon>
        <taxon>Dikarya</taxon>
        <taxon>Basidiomycota</taxon>
        <taxon>Agaricomycotina</taxon>
        <taxon>Tremellomycetes</taxon>
        <taxon>Tremellales</taxon>
        <taxon>Cryptococcaceae</taxon>
        <taxon>Kwoniella</taxon>
    </lineage>
</organism>
<accession>A0AAX4JRG7</accession>
<evidence type="ECO:0008006" key="4">
    <source>
        <dbReference type="Google" id="ProtNLM"/>
    </source>
</evidence>
<dbReference type="GeneID" id="91092827"/>
<evidence type="ECO:0000256" key="1">
    <source>
        <dbReference type="SAM" id="MobiDB-lite"/>
    </source>
</evidence>
<keyword evidence="3" id="KW-1185">Reference proteome</keyword>
<feature type="compositionally biased region" description="Basic and acidic residues" evidence="1">
    <location>
        <begin position="135"/>
        <end position="146"/>
    </location>
</feature>
<proteinExistence type="predicted"/>
<gene>
    <name evidence="2" type="ORF">L201_002155</name>
</gene>
<protein>
    <recommendedName>
        <fullName evidence="4">Bromodomain associated domain-containing protein</fullName>
    </recommendedName>
</protein>
<dbReference type="RefSeq" id="XP_066074030.1">
    <property type="nucleotide sequence ID" value="XM_066217933.1"/>
</dbReference>
<dbReference type="GO" id="GO:0046982">
    <property type="term" value="F:protein heterodimerization activity"/>
    <property type="evidence" value="ECO:0007669"/>
    <property type="project" value="InterPro"/>
</dbReference>
<feature type="compositionally biased region" description="Basic residues" evidence="1">
    <location>
        <begin position="93"/>
        <end position="105"/>
    </location>
</feature>
<evidence type="ECO:0000313" key="3">
    <source>
        <dbReference type="Proteomes" id="UP001355207"/>
    </source>
</evidence>
<feature type="region of interest" description="Disordered" evidence="1">
    <location>
        <begin position="93"/>
        <end position="157"/>
    </location>
</feature>
<dbReference type="CDD" id="cd00076">
    <property type="entry name" value="HFD_SF"/>
    <property type="match status" value="1"/>
</dbReference>
<name>A0AAX4JRG7_9TREE</name>
<dbReference type="Proteomes" id="UP001355207">
    <property type="component" value="Chromosome 2"/>
</dbReference>
<dbReference type="SUPFAM" id="SSF47113">
    <property type="entry name" value="Histone-fold"/>
    <property type="match status" value="1"/>
</dbReference>
<dbReference type="EMBL" id="CP144099">
    <property type="protein sequence ID" value="WWC87267.1"/>
    <property type="molecule type" value="Genomic_DNA"/>
</dbReference>
<dbReference type="AlphaFoldDB" id="A0AAX4JRG7"/>
<dbReference type="Gene3D" id="1.10.20.10">
    <property type="entry name" value="Histone, subunit A"/>
    <property type="match status" value="1"/>
</dbReference>
<sequence length="269" mass="30061">MSTTRSLPVASSSTYIPPNVPQVYLRQMVVELLLKRGFEGAEAGALTEIERLLEHHITNLFEESLEYAHLTGRREVNVMDLVAAQEETGWGVKRMKRESRRRRGKAPQIEYEDSISSPPSPTLPSLSSLIEDNEERQKSQDEDLKPDLSSLSNRSRKSRGIRPIYSQDWLPVLPEKWTLLDSFANNNTNSTSKDDTLSQDQPVQITSALLDFIKLTATERGDIPPELGIVDYRRASNKDDNSNSDGLAIGAGKGVKRKWGVKGVSARAQ</sequence>
<dbReference type="InterPro" id="IPR009072">
    <property type="entry name" value="Histone-fold"/>
</dbReference>
<evidence type="ECO:0000313" key="2">
    <source>
        <dbReference type="EMBL" id="WWC87267.1"/>
    </source>
</evidence>
<reference evidence="2 3" key="1">
    <citation type="submission" date="2024-01" db="EMBL/GenBank/DDBJ databases">
        <title>Comparative genomics of Cryptococcus and Kwoniella reveals pathogenesis evolution and contrasting modes of karyotype evolution via chromosome fusion or intercentromeric recombination.</title>
        <authorList>
            <person name="Coelho M.A."/>
            <person name="David-Palma M."/>
            <person name="Shea T."/>
            <person name="Bowers K."/>
            <person name="McGinley-Smith S."/>
            <person name="Mohammad A.W."/>
            <person name="Gnirke A."/>
            <person name="Yurkov A.M."/>
            <person name="Nowrousian M."/>
            <person name="Sun S."/>
            <person name="Cuomo C.A."/>
            <person name="Heitman J."/>
        </authorList>
    </citation>
    <scope>NUCLEOTIDE SEQUENCE [LARGE SCALE GENOMIC DNA]</scope>
    <source>
        <strain evidence="2 3">CBS 6074</strain>
    </source>
</reference>